<organism evidence="1 2">
    <name type="scientific">Kitasatospora aureofaciens</name>
    <name type="common">Streptomyces aureofaciens</name>
    <dbReference type="NCBI Taxonomy" id="1894"/>
    <lineage>
        <taxon>Bacteria</taxon>
        <taxon>Bacillati</taxon>
        <taxon>Actinomycetota</taxon>
        <taxon>Actinomycetes</taxon>
        <taxon>Kitasatosporales</taxon>
        <taxon>Streptomycetaceae</taxon>
        <taxon>Kitasatospora</taxon>
    </lineage>
</organism>
<sequence>MLYLLYKPFIHSRTLPAAGSSRAAPSKRAGRVLRLLQQAASWIGSGDPREIAWVGVVGDERTQSQAPVAAHRDEHRARIPVLGPASYGADAYGVPEQTNICRPKNLQ</sequence>
<dbReference type="AlphaFoldDB" id="A0A8H9LR31"/>
<comment type="caution">
    <text evidence="1">The sequence shown here is derived from an EMBL/GenBank/DDBJ whole genome shotgun (WGS) entry which is preliminary data.</text>
</comment>
<reference evidence="1" key="1">
    <citation type="journal article" date="2014" name="Int. J. Syst. Evol. Microbiol.">
        <title>Complete genome sequence of Corynebacterium casei LMG S-19264T (=DSM 44701T), isolated from a smear-ripened cheese.</title>
        <authorList>
            <consortium name="US DOE Joint Genome Institute (JGI-PGF)"/>
            <person name="Walter F."/>
            <person name="Albersmeier A."/>
            <person name="Kalinowski J."/>
            <person name="Ruckert C."/>
        </authorList>
    </citation>
    <scope>NUCLEOTIDE SEQUENCE</scope>
    <source>
        <strain evidence="1">JCM 4434</strain>
    </source>
</reference>
<evidence type="ECO:0000313" key="2">
    <source>
        <dbReference type="Proteomes" id="UP000610124"/>
    </source>
</evidence>
<gene>
    <name evidence="1" type="ORF">GCM10010502_64650</name>
</gene>
<reference evidence="1" key="2">
    <citation type="submission" date="2020-09" db="EMBL/GenBank/DDBJ databases">
        <authorList>
            <person name="Sun Q."/>
            <person name="Ohkuma M."/>
        </authorList>
    </citation>
    <scope>NUCLEOTIDE SEQUENCE</scope>
    <source>
        <strain evidence="1">JCM 4434</strain>
    </source>
</reference>
<accession>A0A8H9LR31</accession>
<dbReference type="EMBL" id="BMUB01000025">
    <property type="protein sequence ID" value="GGV01173.1"/>
    <property type="molecule type" value="Genomic_DNA"/>
</dbReference>
<evidence type="ECO:0000313" key="1">
    <source>
        <dbReference type="EMBL" id="GGV01173.1"/>
    </source>
</evidence>
<name>A0A8H9LR31_KITAU</name>
<dbReference type="Proteomes" id="UP000610124">
    <property type="component" value="Unassembled WGS sequence"/>
</dbReference>
<protein>
    <submittedName>
        <fullName evidence="1">Uncharacterized protein</fullName>
    </submittedName>
</protein>
<proteinExistence type="predicted"/>